<feature type="transmembrane region" description="Helical" evidence="1">
    <location>
        <begin position="80"/>
        <end position="108"/>
    </location>
</feature>
<evidence type="ECO:0000313" key="3">
    <source>
        <dbReference type="Proteomes" id="UP001138757"/>
    </source>
</evidence>
<feature type="transmembrane region" description="Helical" evidence="1">
    <location>
        <begin position="330"/>
        <end position="349"/>
    </location>
</feature>
<accession>A0A9X1DEF0</accession>
<sequence>MRGNLDGMLRRLLPLSLLALLLNGLRFALTGAPGVDHVAHLRAISLPFGRLLAWITGTPLPDLVPTPLRSAPLPLLVDWLIWRAVPFGMAGLRSVHLLMAVAAVGLLLRALSMRMDLRTAVVAGFAIALSPRLIEPITNLGPDPFVIMLFCVQLAMLLTRGKIGGPAPLVMLGASAAASGLCGVTGMLASASLLTVLLFSAPDRSELRRRARMVLIVLLIWATPFAVQMEADGHVDAGSSLLLARLGTKLAAHNADLLLLPGAALLATGTALLILLGAYSYFGRLRRNGLSERTHPFALLLVATLTGGLLVLLGGPVLRLYVWTEPPAQAWLALLFILLAAACFTPRLLPATEAVRRVRRVGTAMMIAGAIMGTIAYQHRADWFAAGPEAGLARALDGAGHNHALVYAGMDWGRAYFPHAWLAPGDNEQWLLSFDGTTIQRVLPGGQLGPAQPLGALDGYDALVIARIDRRGWRDLNAVTNTQAIGAMPPAPLGAFQKLWQAEPAQAAPGEYWLTTQLLRKSG</sequence>
<comment type="caution">
    <text evidence="2">The sequence shown here is derived from an EMBL/GenBank/DDBJ whole genome shotgun (WGS) entry which is preliminary data.</text>
</comment>
<dbReference type="EMBL" id="JAHGAW010000012">
    <property type="protein sequence ID" value="MBT2188672.1"/>
    <property type="molecule type" value="Genomic_DNA"/>
</dbReference>
<feature type="transmembrane region" description="Helical" evidence="1">
    <location>
        <begin position="169"/>
        <end position="199"/>
    </location>
</feature>
<dbReference type="AlphaFoldDB" id="A0A9X1DEF0"/>
<feature type="transmembrane region" description="Helical" evidence="1">
    <location>
        <begin position="258"/>
        <end position="282"/>
    </location>
</feature>
<keyword evidence="1" id="KW-1133">Transmembrane helix</keyword>
<reference evidence="2" key="1">
    <citation type="submission" date="2021-05" db="EMBL/GenBank/DDBJ databases">
        <title>Genome of Sphingobium sp. strain.</title>
        <authorList>
            <person name="Fan R."/>
        </authorList>
    </citation>
    <scope>NUCLEOTIDE SEQUENCE</scope>
    <source>
        <strain evidence="2">H33</strain>
    </source>
</reference>
<feature type="transmembrane region" description="Helical" evidence="1">
    <location>
        <begin position="294"/>
        <end position="318"/>
    </location>
</feature>
<proteinExistence type="predicted"/>
<keyword evidence="1" id="KW-0812">Transmembrane</keyword>
<dbReference type="Proteomes" id="UP001138757">
    <property type="component" value="Unassembled WGS sequence"/>
</dbReference>
<keyword evidence="1" id="KW-0472">Membrane</keyword>
<feature type="transmembrane region" description="Helical" evidence="1">
    <location>
        <begin position="145"/>
        <end position="163"/>
    </location>
</feature>
<name>A0A9X1DEF0_9SPHN</name>
<protein>
    <submittedName>
        <fullName evidence="2">Uncharacterized protein</fullName>
    </submittedName>
</protein>
<gene>
    <name evidence="2" type="ORF">KK488_17095</name>
</gene>
<keyword evidence="3" id="KW-1185">Reference proteome</keyword>
<dbReference type="RefSeq" id="WP_214624929.1">
    <property type="nucleotide sequence ID" value="NZ_JAHGAW010000012.1"/>
</dbReference>
<evidence type="ECO:0000256" key="1">
    <source>
        <dbReference type="SAM" id="Phobius"/>
    </source>
</evidence>
<organism evidence="2 3">
    <name type="scientific">Sphingobium nicotianae</name>
    <dbReference type="NCBI Taxonomy" id="2782607"/>
    <lineage>
        <taxon>Bacteria</taxon>
        <taxon>Pseudomonadati</taxon>
        <taxon>Pseudomonadota</taxon>
        <taxon>Alphaproteobacteria</taxon>
        <taxon>Sphingomonadales</taxon>
        <taxon>Sphingomonadaceae</taxon>
        <taxon>Sphingobium</taxon>
    </lineage>
</organism>
<feature type="transmembrane region" description="Helical" evidence="1">
    <location>
        <begin position="211"/>
        <end position="229"/>
    </location>
</feature>
<evidence type="ECO:0000313" key="2">
    <source>
        <dbReference type="EMBL" id="MBT2188672.1"/>
    </source>
</evidence>